<accession>A0ABV6CC54</accession>
<evidence type="ECO:0008006" key="3">
    <source>
        <dbReference type="Google" id="ProtNLM"/>
    </source>
</evidence>
<sequence>MLIQKGINPARIIEENYALSKVENALYSAFGLAKHDIAHAKIIRSASHVRRGQVVFKLATQQTGQMISILIQ</sequence>
<organism evidence="1 2">
    <name type="scientific">Thorsellia kenyensis</name>
    <dbReference type="NCBI Taxonomy" id="1549888"/>
    <lineage>
        <taxon>Bacteria</taxon>
        <taxon>Pseudomonadati</taxon>
        <taxon>Pseudomonadota</taxon>
        <taxon>Gammaproteobacteria</taxon>
        <taxon>Enterobacterales</taxon>
        <taxon>Thorselliaceae</taxon>
        <taxon>Thorsellia</taxon>
    </lineage>
</organism>
<gene>
    <name evidence="1" type="ORF">ACFFIT_10760</name>
</gene>
<dbReference type="RefSeq" id="WP_385877675.1">
    <property type="nucleotide sequence ID" value="NZ_JBHLXE010000105.1"/>
</dbReference>
<name>A0ABV6CC54_9GAMM</name>
<evidence type="ECO:0000313" key="2">
    <source>
        <dbReference type="Proteomes" id="UP001589758"/>
    </source>
</evidence>
<proteinExistence type="predicted"/>
<reference evidence="1 2" key="1">
    <citation type="submission" date="2024-09" db="EMBL/GenBank/DDBJ databases">
        <authorList>
            <person name="Sun Q."/>
            <person name="Mori K."/>
        </authorList>
    </citation>
    <scope>NUCLEOTIDE SEQUENCE [LARGE SCALE GENOMIC DNA]</scope>
    <source>
        <strain evidence="1 2">CCM 8545</strain>
    </source>
</reference>
<dbReference type="EMBL" id="JBHLXE010000105">
    <property type="protein sequence ID" value="MFC0180554.1"/>
    <property type="molecule type" value="Genomic_DNA"/>
</dbReference>
<protein>
    <recommendedName>
        <fullName evidence="3">DNA-directed RNA polymerase</fullName>
    </recommendedName>
</protein>
<evidence type="ECO:0000313" key="1">
    <source>
        <dbReference type="EMBL" id="MFC0180554.1"/>
    </source>
</evidence>
<comment type="caution">
    <text evidence="1">The sequence shown here is derived from an EMBL/GenBank/DDBJ whole genome shotgun (WGS) entry which is preliminary data.</text>
</comment>
<keyword evidence="2" id="KW-1185">Reference proteome</keyword>
<dbReference type="Proteomes" id="UP001589758">
    <property type="component" value="Unassembled WGS sequence"/>
</dbReference>